<evidence type="ECO:0000313" key="2">
    <source>
        <dbReference type="Proteomes" id="UP000779900"/>
    </source>
</evidence>
<dbReference type="Gene3D" id="3.40.630.30">
    <property type="match status" value="1"/>
</dbReference>
<accession>A0A937XJM3</accession>
<evidence type="ECO:0000313" key="1">
    <source>
        <dbReference type="EMBL" id="MBM3332559.1"/>
    </source>
</evidence>
<reference evidence="1" key="1">
    <citation type="submission" date="2019-03" db="EMBL/GenBank/DDBJ databases">
        <title>Lake Tanganyika Metagenome-Assembled Genomes (MAGs).</title>
        <authorList>
            <person name="Tran P."/>
        </authorList>
    </citation>
    <scope>NUCLEOTIDE SEQUENCE</scope>
    <source>
        <strain evidence="1">K_DeepCast_150m_m2_040</strain>
    </source>
</reference>
<dbReference type="InterPro" id="IPR016181">
    <property type="entry name" value="Acyl_CoA_acyltransferase"/>
</dbReference>
<dbReference type="PANTHER" id="PTHR41368">
    <property type="entry name" value="PROTEIN YGHO"/>
    <property type="match status" value="1"/>
</dbReference>
<dbReference type="InterPro" id="IPR039968">
    <property type="entry name" value="BcerS-like"/>
</dbReference>
<dbReference type="Proteomes" id="UP000779900">
    <property type="component" value="Unassembled WGS sequence"/>
</dbReference>
<evidence type="ECO:0008006" key="3">
    <source>
        <dbReference type="Google" id="ProtNLM"/>
    </source>
</evidence>
<name>A0A937XJM3_UNCW3</name>
<dbReference type="EMBL" id="VGIR01000100">
    <property type="protein sequence ID" value="MBM3332559.1"/>
    <property type="molecule type" value="Genomic_DNA"/>
</dbReference>
<proteinExistence type="predicted"/>
<protein>
    <recommendedName>
        <fullName evidence="3">N-acetyltransferase domain-containing protein</fullName>
    </recommendedName>
</protein>
<sequence>MVRVQPVGSGADLDRFVKLPFRLYRNDPNWVPPLISDTKRTLTPGRNPFWNHAERDLFLAMRDGTVVGRIAAIVDRNHNDYHRSKLAFFGHFEAEDDQEVAGALFAAVDDFARARGLTDVYGPANPSLNDEVAMLIEPFDSPPMVKSSYNPAYYPRLVEAAGFTKVKDFYAFSMETDQPIPEKYERIVKALRARPEIEIRHPDLKNFKPALDLVKQVYNDAWSKNWDFSPMSDEEMEDLARQLKPLLVPDFISMVMYNGEIAAMSIGLPDYNQVLKKMNGRLFPFGWLTFLTGRRHINQGRLWTLGVMHKFRHQGFDALLYYDSLLAARKHGYKRGELSMILEDNLPIIRPITNLGARICKTYRVFQRPV</sequence>
<gene>
    <name evidence="1" type="ORF">FJY68_12060</name>
</gene>
<dbReference type="AlphaFoldDB" id="A0A937XJM3"/>
<dbReference type="PANTHER" id="PTHR41368:SF1">
    <property type="entry name" value="PROTEIN YGHO"/>
    <property type="match status" value="1"/>
</dbReference>
<organism evidence="1 2">
    <name type="scientific">candidate division WOR-3 bacterium</name>
    <dbReference type="NCBI Taxonomy" id="2052148"/>
    <lineage>
        <taxon>Bacteria</taxon>
        <taxon>Bacteria division WOR-3</taxon>
    </lineage>
</organism>
<comment type="caution">
    <text evidence="1">The sequence shown here is derived from an EMBL/GenBank/DDBJ whole genome shotgun (WGS) entry which is preliminary data.</text>
</comment>
<dbReference type="SUPFAM" id="SSF55729">
    <property type="entry name" value="Acyl-CoA N-acyltransferases (Nat)"/>
    <property type="match status" value="1"/>
</dbReference>